<dbReference type="GO" id="GO:0002088">
    <property type="term" value="P:lens development in camera-type eye"/>
    <property type="evidence" value="ECO:0007669"/>
    <property type="project" value="TreeGrafter"/>
</dbReference>
<reference evidence="6" key="2">
    <citation type="submission" date="2025-08" db="UniProtKB">
        <authorList>
            <consortium name="Ensembl"/>
        </authorList>
    </citation>
    <scope>IDENTIFICATION</scope>
</reference>
<dbReference type="eggNOG" id="ENOG502RY66">
    <property type="taxonomic scope" value="Eukaryota"/>
</dbReference>
<keyword evidence="3" id="KW-0273">Eye lens protein</keyword>
<dbReference type="InterPro" id="IPR011024">
    <property type="entry name" value="G_crystallin-like"/>
</dbReference>
<sequence length="176" mass="20927">VSLQIIFYEDRNFQGRCYECSSDCADLHSYFSRCNSIRVDSGCWVVYEHPNYAGYQYILSRGEYPEYQRWMGFNDCIRSCRLIRHATGGSYRIRVYERPDFGGQMMEFTEDCPSVHDRFQQREVQSCNVVEGAWVLFEQPSYRGRQYLVEKGEYRRHTDWGASTPTVGSFRRIMEF</sequence>
<dbReference type="Gene3D" id="2.60.20.10">
    <property type="entry name" value="Crystallins"/>
    <property type="match status" value="2"/>
</dbReference>
<dbReference type="EMBL" id="AFYH01055913">
    <property type="status" value="NOT_ANNOTATED_CDS"/>
    <property type="molecule type" value="Genomic_DNA"/>
</dbReference>
<dbReference type="GO" id="GO:0005212">
    <property type="term" value="F:structural constituent of eye lens"/>
    <property type="evidence" value="ECO:0007669"/>
    <property type="project" value="UniProtKB-KW"/>
</dbReference>
<dbReference type="GO" id="GO:0007601">
    <property type="term" value="P:visual perception"/>
    <property type="evidence" value="ECO:0007669"/>
    <property type="project" value="TreeGrafter"/>
</dbReference>
<dbReference type="Proteomes" id="UP000008672">
    <property type="component" value="Unassembled WGS sequence"/>
</dbReference>
<reference evidence="7" key="1">
    <citation type="submission" date="2011-08" db="EMBL/GenBank/DDBJ databases">
        <title>The draft genome of Latimeria chalumnae.</title>
        <authorList>
            <person name="Di Palma F."/>
            <person name="Alfoldi J."/>
            <person name="Johnson J."/>
            <person name="Berlin A."/>
            <person name="Gnerre S."/>
            <person name="Jaffe D."/>
            <person name="MacCallum I."/>
            <person name="Young S."/>
            <person name="Walker B.J."/>
            <person name="Lander E."/>
            <person name="Lindblad-Toh K."/>
        </authorList>
    </citation>
    <scope>NUCLEOTIDE SEQUENCE [LARGE SCALE GENOMIC DNA]</scope>
    <source>
        <strain evidence="7">Wild caught</strain>
    </source>
</reference>
<dbReference type="PANTHER" id="PTHR11818:SF42">
    <property type="entry name" value="VOLTAGE-GATED HYDROGEN CHANNEL 1"/>
    <property type="match status" value="1"/>
</dbReference>
<evidence type="ECO:0000256" key="1">
    <source>
        <dbReference type="ARBA" id="ARBA00003689"/>
    </source>
</evidence>
<dbReference type="PANTHER" id="PTHR11818">
    <property type="entry name" value="BETA/GAMMA CRYSTALLIN"/>
    <property type="match status" value="1"/>
</dbReference>
<protein>
    <submittedName>
        <fullName evidence="6">Crystallin, gamma S3</fullName>
    </submittedName>
</protein>
<dbReference type="SUPFAM" id="SSF49695">
    <property type="entry name" value="gamma-Crystallin-like"/>
    <property type="match status" value="1"/>
</dbReference>
<feature type="domain" description="Beta/gamma crystallin 'Greek key'" evidence="5">
    <location>
        <begin position="42"/>
        <end position="84"/>
    </location>
</feature>
<feature type="domain" description="Beta/gamma crystallin 'Greek key'" evidence="5">
    <location>
        <begin position="132"/>
        <end position="174"/>
    </location>
</feature>
<name>H3B445_LATCH</name>
<keyword evidence="4" id="KW-0677">Repeat</keyword>
<comment type="similarity">
    <text evidence="2">Belongs to the beta/gamma-crystallin family.</text>
</comment>
<feature type="domain" description="Beta/gamma crystallin 'Greek key'" evidence="5">
    <location>
        <begin position="3"/>
        <end position="41"/>
    </location>
</feature>
<dbReference type="Ensembl" id="ENSLACT00000016781.1">
    <property type="protein sequence ID" value="ENSLACP00000016666.1"/>
    <property type="gene ID" value="ENSLACG00000014681.1"/>
</dbReference>
<reference evidence="6" key="3">
    <citation type="submission" date="2025-09" db="UniProtKB">
        <authorList>
            <consortium name="Ensembl"/>
        </authorList>
    </citation>
    <scope>IDENTIFICATION</scope>
</reference>
<dbReference type="InterPro" id="IPR050252">
    <property type="entry name" value="Beta/Gamma-Crystallin"/>
</dbReference>
<evidence type="ECO:0000256" key="3">
    <source>
        <dbReference type="ARBA" id="ARBA00022613"/>
    </source>
</evidence>
<dbReference type="InParanoid" id="H3B445"/>
<dbReference type="FunFam" id="2.60.20.10:FF:000003">
    <property type="entry name" value="Crystallin gamma S"/>
    <property type="match status" value="1"/>
</dbReference>
<dbReference type="PRINTS" id="PR01367">
    <property type="entry name" value="BGCRYSTALLIN"/>
</dbReference>
<dbReference type="OMA" id="WIFFEHA"/>
<evidence type="ECO:0000313" key="6">
    <source>
        <dbReference type="Ensembl" id="ENSLACP00000016666.1"/>
    </source>
</evidence>
<dbReference type="HOGENOM" id="CLU_081883_1_1_1"/>
<accession>H3B445</accession>
<dbReference type="AlphaFoldDB" id="H3B445"/>
<dbReference type="PROSITE" id="PS50915">
    <property type="entry name" value="CRYSTALLIN_BETA_GAMMA"/>
    <property type="match status" value="4"/>
</dbReference>
<comment type="function">
    <text evidence="1">Crystallins are the dominant structural components of the vertebrate eye lens.</text>
</comment>
<proteinExistence type="inferred from homology"/>
<dbReference type="GeneTree" id="ENSGT00940000163494"/>
<evidence type="ECO:0000259" key="5">
    <source>
        <dbReference type="PROSITE" id="PS50915"/>
    </source>
</evidence>
<dbReference type="STRING" id="7897.ENSLACP00000016666"/>
<dbReference type="FunFam" id="2.60.20.10:FF:000001">
    <property type="entry name" value="Crystallin gamma S"/>
    <property type="match status" value="1"/>
</dbReference>
<dbReference type="InterPro" id="IPR001064">
    <property type="entry name" value="Beta/gamma_crystallin"/>
</dbReference>
<evidence type="ECO:0000313" key="7">
    <source>
        <dbReference type="Proteomes" id="UP000008672"/>
    </source>
</evidence>
<dbReference type="FunCoup" id="H3B445">
    <property type="interactions" value="364"/>
</dbReference>
<dbReference type="Pfam" id="PF00030">
    <property type="entry name" value="Crystall"/>
    <property type="match status" value="2"/>
</dbReference>
<keyword evidence="7" id="KW-1185">Reference proteome</keyword>
<gene>
    <name evidence="6" type="primary">LOC102363034</name>
</gene>
<evidence type="ECO:0000256" key="2">
    <source>
        <dbReference type="ARBA" id="ARBA00009646"/>
    </source>
</evidence>
<dbReference type="SMART" id="SM00247">
    <property type="entry name" value="XTALbg"/>
    <property type="match status" value="2"/>
</dbReference>
<feature type="domain" description="Beta/gamma crystallin 'Greek key'" evidence="5">
    <location>
        <begin position="91"/>
        <end position="131"/>
    </location>
</feature>
<evidence type="ECO:0000256" key="4">
    <source>
        <dbReference type="ARBA" id="ARBA00022737"/>
    </source>
</evidence>
<organism evidence="6 7">
    <name type="scientific">Latimeria chalumnae</name>
    <name type="common">Coelacanth</name>
    <dbReference type="NCBI Taxonomy" id="7897"/>
    <lineage>
        <taxon>Eukaryota</taxon>
        <taxon>Metazoa</taxon>
        <taxon>Chordata</taxon>
        <taxon>Craniata</taxon>
        <taxon>Vertebrata</taxon>
        <taxon>Euteleostomi</taxon>
        <taxon>Coelacanthiformes</taxon>
        <taxon>Coelacanthidae</taxon>
        <taxon>Latimeria</taxon>
    </lineage>
</organism>